<dbReference type="GeneID" id="104759650"/>
<evidence type="ECO:0000256" key="10">
    <source>
        <dbReference type="SAM" id="SignalP"/>
    </source>
</evidence>
<keyword evidence="8" id="KW-0675">Receptor</keyword>
<evidence type="ECO:0000256" key="9">
    <source>
        <dbReference type="ARBA" id="ARBA00023180"/>
    </source>
</evidence>
<dbReference type="SUPFAM" id="SSF52058">
    <property type="entry name" value="L domain-like"/>
    <property type="match status" value="2"/>
</dbReference>
<keyword evidence="2" id="KW-0433">Leucine-rich repeat</keyword>
<dbReference type="InterPro" id="IPR032675">
    <property type="entry name" value="LRR_dom_sf"/>
</dbReference>
<keyword evidence="7" id="KW-0472">Membrane</keyword>
<evidence type="ECO:0000256" key="4">
    <source>
        <dbReference type="ARBA" id="ARBA00022729"/>
    </source>
</evidence>
<dbReference type="InterPro" id="IPR046956">
    <property type="entry name" value="RLP23-like"/>
</dbReference>
<evidence type="ECO:0000256" key="7">
    <source>
        <dbReference type="ARBA" id="ARBA00023136"/>
    </source>
</evidence>
<keyword evidence="9" id="KW-0325">Glycoprotein</keyword>
<evidence type="ECO:0000313" key="13">
    <source>
        <dbReference type="RefSeq" id="XP_019094724.1"/>
    </source>
</evidence>
<evidence type="ECO:0000256" key="1">
    <source>
        <dbReference type="ARBA" id="ARBA00004479"/>
    </source>
</evidence>
<keyword evidence="12" id="KW-1185">Reference proteome</keyword>
<gene>
    <name evidence="13" type="primary">LOC104759650</name>
</gene>
<keyword evidence="3" id="KW-0812">Transmembrane</keyword>
<evidence type="ECO:0000256" key="3">
    <source>
        <dbReference type="ARBA" id="ARBA00022692"/>
    </source>
</evidence>
<dbReference type="Pfam" id="PF13855">
    <property type="entry name" value="LRR_8"/>
    <property type="match status" value="2"/>
</dbReference>
<evidence type="ECO:0000256" key="8">
    <source>
        <dbReference type="ARBA" id="ARBA00023170"/>
    </source>
</evidence>
<evidence type="ECO:0000256" key="6">
    <source>
        <dbReference type="ARBA" id="ARBA00022989"/>
    </source>
</evidence>
<dbReference type="Pfam" id="PF08263">
    <property type="entry name" value="LRRNT_2"/>
    <property type="match status" value="1"/>
</dbReference>
<reference evidence="13" key="2">
    <citation type="submission" date="2025-08" db="UniProtKB">
        <authorList>
            <consortium name="RefSeq"/>
        </authorList>
    </citation>
    <scope>IDENTIFICATION</scope>
    <source>
        <tissue evidence="13">Leaf</tissue>
    </source>
</reference>
<evidence type="ECO:0000313" key="12">
    <source>
        <dbReference type="Proteomes" id="UP000694864"/>
    </source>
</evidence>
<evidence type="ECO:0000259" key="11">
    <source>
        <dbReference type="Pfam" id="PF08263"/>
    </source>
</evidence>
<sequence length="455" mass="50238">MKTRSFTLFIFAAVLFLRCLSPTGAAMCHPDDEAGLLAFKSGITRDRLGILSQWKKGTECCSWMGVICITGDRVTSLRISGSSVLGQSVVSGTISPALAKLQHLEGVYFTYLRNITGSFPQFLFQLPMLKYVDFRGTRLSGPIPANIGALTQLEEFTLEDNQFTGPIPPSISKLNRLTWLSLGGNRISGTIPDIFKSMTKLGFLDLSRNRFFGKLPPSFALLAPSLVYLDIGHNKLSGTIPNYLSRFEALSLLHLSKNQFSGVVPKSFANMTKLTHLDLSHNLLSGPFPTLKIVGGIVLLDLSYNQFNLKTIPKWVTSSQSIYSLKLVKCGIKMRLDDWKPPRAKFFSYIDLSENEIYGSPTWFLNQAKQLLEFQALGNKLRFDMGKLTFAKSLRILDLSRNLVFGKVSVTVAGLQNLNLSQNHLCGKLPVTKFPASAFKGNDCLCGSPLSPCKA</sequence>
<dbReference type="RefSeq" id="XP_019094724.1">
    <property type="nucleotide sequence ID" value="XM_019239179.1"/>
</dbReference>
<evidence type="ECO:0000256" key="5">
    <source>
        <dbReference type="ARBA" id="ARBA00022737"/>
    </source>
</evidence>
<protein>
    <submittedName>
        <fullName evidence="13">LOW QUALITY PROTEIN: polygalacturonase inhibitor 1-like</fullName>
    </submittedName>
</protein>
<proteinExistence type="predicted"/>
<organism evidence="12 13">
    <name type="scientific">Camelina sativa</name>
    <name type="common">False flax</name>
    <name type="synonym">Myagrum sativum</name>
    <dbReference type="NCBI Taxonomy" id="90675"/>
    <lineage>
        <taxon>Eukaryota</taxon>
        <taxon>Viridiplantae</taxon>
        <taxon>Streptophyta</taxon>
        <taxon>Embryophyta</taxon>
        <taxon>Tracheophyta</taxon>
        <taxon>Spermatophyta</taxon>
        <taxon>Magnoliopsida</taxon>
        <taxon>eudicotyledons</taxon>
        <taxon>Gunneridae</taxon>
        <taxon>Pentapetalae</taxon>
        <taxon>rosids</taxon>
        <taxon>malvids</taxon>
        <taxon>Brassicales</taxon>
        <taxon>Brassicaceae</taxon>
        <taxon>Camelineae</taxon>
        <taxon>Camelina</taxon>
    </lineage>
</organism>
<dbReference type="Proteomes" id="UP000694864">
    <property type="component" value="Chromosome 17"/>
</dbReference>
<dbReference type="InterPro" id="IPR013210">
    <property type="entry name" value="LRR_N_plant-typ"/>
</dbReference>
<feature type="signal peptide" evidence="10">
    <location>
        <begin position="1"/>
        <end position="25"/>
    </location>
</feature>
<reference evidence="12" key="1">
    <citation type="journal article" date="2014" name="Nat. Commun.">
        <title>The emerging biofuel crop Camelina sativa retains a highly undifferentiated hexaploid genome structure.</title>
        <authorList>
            <person name="Kagale S."/>
            <person name="Koh C."/>
            <person name="Nixon J."/>
            <person name="Bollina V."/>
            <person name="Clarke W.E."/>
            <person name="Tuteja R."/>
            <person name="Spillane C."/>
            <person name="Robinson S.J."/>
            <person name="Links M.G."/>
            <person name="Clarke C."/>
            <person name="Higgins E.E."/>
            <person name="Huebert T."/>
            <person name="Sharpe A.G."/>
            <person name="Parkin I.A."/>
        </authorList>
    </citation>
    <scope>NUCLEOTIDE SEQUENCE [LARGE SCALE GENOMIC DNA]</scope>
    <source>
        <strain evidence="12">cv. DH55</strain>
    </source>
</reference>
<dbReference type="Gene3D" id="3.80.10.10">
    <property type="entry name" value="Ribonuclease Inhibitor"/>
    <property type="match status" value="3"/>
</dbReference>
<keyword evidence="6" id="KW-1133">Transmembrane helix</keyword>
<name>A0ABM1R6T6_CAMSA</name>
<keyword evidence="4 10" id="KW-0732">Signal</keyword>
<feature type="domain" description="Leucine-rich repeat-containing N-terminal plant-type" evidence="11">
    <location>
        <begin position="29"/>
        <end position="68"/>
    </location>
</feature>
<keyword evidence="5" id="KW-0677">Repeat</keyword>
<evidence type="ECO:0000256" key="2">
    <source>
        <dbReference type="ARBA" id="ARBA00022614"/>
    </source>
</evidence>
<dbReference type="PANTHER" id="PTHR48063">
    <property type="entry name" value="LRR RECEPTOR-LIKE KINASE"/>
    <property type="match status" value="1"/>
</dbReference>
<accession>A0ABM1R6T6</accession>
<comment type="subcellular location">
    <subcellularLocation>
        <location evidence="1">Membrane</location>
        <topology evidence="1">Single-pass type I membrane protein</topology>
    </subcellularLocation>
</comment>
<dbReference type="InterPro" id="IPR001611">
    <property type="entry name" value="Leu-rich_rpt"/>
</dbReference>
<feature type="chain" id="PRO_5047315696" evidence="10">
    <location>
        <begin position="26"/>
        <end position="455"/>
    </location>
</feature>